<dbReference type="RefSeq" id="WP_100293162.1">
    <property type="nucleotide sequence ID" value="NZ_PGGC01000045.1"/>
</dbReference>
<gene>
    <name evidence="1" type="ORF">CUC53_05155</name>
</gene>
<evidence type="ECO:0008006" key="3">
    <source>
        <dbReference type="Google" id="ProtNLM"/>
    </source>
</evidence>
<keyword evidence="2" id="KW-1185">Reference proteome</keyword>
<evidence type="ECO:0000313" key="2">
    <source>
        <dbReference type="Proteomes" id="UP000235861"/>
    </source>
</evidence>
<organism evidence="1 2">
    <name type="scientific">Aeromonas cavernicola</name>
    <dbReference type="NCBI Taxonomy" id="1006623"/>
    <lineage>
        <taxon>Bacteria</taxon>
        <taxon>Pseudomonadati</taxon>
        <taxon>Pseudomonadota</taxon>
        <taxon>Gammaproteobacteria</taxon>
        <taxon>Aeromonadales</taxon>
        <taxon>Aeromonadaceae</taxon>
        <taxon>Aeromonas</taxon>
    </lineage>
</organism>
<accession>A0A2H9U6X7</accession>
<reference evidence="1 2" key="1">
    <citation type="submission" date="2017-11" db="EMBL/GenBank/DDBJ databases">
        <title>Draft genome sequence of environmental isolate Aeromonas cavernicola sp. nov. MDC 2508.</title>
        <authorList>
            <person name="Colston S.M."/>
            <person name="Navarro A."/>
            <person name="Martinez-Murcia A.J."/>
            <person name="Graf J."/>
        </authorList>
    </citation>
    <scope>NUCLEOTIDE SEQUENCE [LARGE SCALE GENOMIC DNA]</scope>
    <source>
        <strain evidence="1 2">MDC 2508</strain>
    </source>
</reference>
<dbReference type="OrthoDB" id="5824039at2"/>
<protein>
    <recommendedName>
        <fullName evidence="3">Integrase</fullName>
    </recommendedName>
</protein>
<name>A0A2H9U6X7_9GAMM</name>
<proteinExistence type="predicted"/>
<comment type="caution">
    <text evidence="1">The sequence shown here is derived from an EMBL/GenBank/DDBJ whole genome shotgun (WGS) entry which is preliminary data.</text>
</comment>
<dbReference type="EMBL" id="PGGC01000045">
    <property type="protein sequence ID" value="PJG59785.1"/>
    <property type="molecule type" value="Genomic_DNA"/>
</dbReference>
<dbReference type="AlphaFoldDB" id="A0A2H9U6X7"/>
<evidence type="ECO:0000313" key="1">
    <source>
        <dbReference type="EMBL" id="PJG59785.1"/>
    </source>
</evidence>
<dbReference type="Proteomes" id="UP000235861">
    <property type="component" value="Unassembled WGS sequence"/>
</dbReference>
<dbReference type="SUPFAM" id="SSF47823">
    <property type="entry name" value="lambda integrase-like, N-terminal domain"/>
    <property type="match status" value="1"/>
</dbReference>
<sequence length="562" mass="63885">MTSEHAKLALTLKTGINKTTTFHFARFLYVGVPPLTALHKGTSAHRNSQVYRWHQCIAATQEYSDTTKYGYISDLIQFVRFCDSQGLIPESQTAITYWERHLVEGVRLGNLHVNTARKLLSCIRCLLQLLGHPTKQWFSPYHLFRAEVNPTQGYTDTELKQLLRLISSFFKQVSQQIIQSPERHLGAATNQQTAIFQYQGHKHHVASSVTKCFSAAFYLLAYYTWGNTTVLLNMVKPADKTYVDGRWFEQSVLKPRANKYVSISIGDNGTFHVPKYALTFFEQLLKLSYLTSAAPHLLWQTKASQAAPLEPAHLQTFATWLQTTFTLKDLNGSPLRPTARKFRASGSYRYLAKTGSQVETSLLLGNTPQVVSRHYSSGNQADNNNQLLAVAYTLEGVAKCSDIQAAKAYAKQALAVDILPYEAFLAKYGHTHGQKTVLGTGCKNVFDQHAEKYRRRHDFSPDDFPVDHLACADIHHCFSCPNQVIIESVEDMWCLLSYQQTILDSRLTHLSPQHFDKNYSALMDAINRILFSIHPKIRRLAEKKLKHEGRHPLWPEQMNMAF</sequence>